<dbReference type="Proteomes" id="UP001057402">
    <property type="component" value="Chromosome 4"/>
</dbReference>
<reference evidence="2" key="1">
    <citation type="journal article" date="2023" name="Front. Plant Sci.">
        <title>Chromosomal-level genome assembly of Melastoma candidum provides insights into trichome evolution.</title>
        <authorList>
            <person name="Zhong Y."/>
            <person name="Wu W."/>
            <person name="Sun C."/>
            <person name="Zou P."/>
            <person name="Liu Y."/>
            <person name="Dai S."/>
            <person name="Zhou R."/>
        </authorList>
    </citation>
    <scope>NUCLEOTIDE SEQUENCE [LARGE SCALE GENOMIC DNA]</scope>
</reference>
<evidence type="ECO:0000313" key="1">
    <source>
        <dbReference type="EMBL" id="KAI4376649.1"/>
    </source>
</evidence>
<accession>A0ACB9RCQ0</accession>
<evidence type="ECO:0000313" key="2">
    <source>
        <dbReference type="Proteomes" id="UP001057402"/>
    </source>
</evidence>
<comment type="caution">
    <text evidence="1">The sequence shown here is derived from an EMBL/GenBank/DDBJ whole genome shotgun (WGS) entry which is preliminary data.</text>
</comment>
<sequence length="91" mass="10163">MVIHRYVYVYPVGLCFGSQRGDESLLRPLLRQGLDPNPSDDGGRTLLVNWDGNVPVWEAMVASYLHVAEFLLENGADLRLRDIGQFACLTA</sequence>
<dbReference type="EMBL" id="CM042883">
    <property type="protein sequence ID" value="KAI4376649.1"/>
    <property type="molecule type" value="Genomic_DNA"/>
</dbReference>
<name>A0ACB9RCQ0_9MYRT</name>
<protein>
    <submittedName>
        <fullName evidence="1">Uncharacterized protein</fullName>
    </submittedName>
</protein>
<proteinExistence type="predicted"/>
<organism evidence="1 2">
    <name type="scientific">Melastoma candidum</name>
    <dbReference type="NCBI Taxonomy" id="119954"/>
    <lineage>
        <taxon>Eukaryota</taxon>
        <taxon>Viridiplantae</taxon>
        <taxon>Streptophyta</taxon>
        <taxon>Embryophyta</taxon>
        <taxon>Tracheophyta</taxon>
        <taxon>Spermatophyta</taxon>
        <taxon>Magnoliopsida</taxon>
        <taxon>eudicotyledons</taxon>
        <taxon>Gunneridae</taxon>
        <taxon>Pentapetalae</taxon>
        <taxon>rosids</taxon>
        <taxon>malvids</taxon>
        <taxon>Myrtales</taxon>
        <taxon>Melastomataceae</taxon>
        <taxon>Melastomatoideae</taxon>
        <taxon>Melastomateae</taxon>
        <taxon>Melastoma</taxon>
    </lineage>
</organism>
<keyword evidence="2" id="KW-1185">Reference proteome</keyword>
<gene>
    <name evidence="1" type="ORF">MLD38_014387</name>
</gene>